<evidence type="ECO:0000313" key="3">
    <source>
        <dbReference type="Proteomes" id="UP000011096"/>
    </source>
</evidence>
<name>A0A7J6IFR5_COLFN</name>
<feature type="region of interest" description="Disordered" evidence="1">
    <location>
        <begin position="1"/>
        <end position="20"/>
    </location>
</feature>
<keyword evidence="3" id="KW-1185">Reference proteome</keyword>
<proteinExistence type="predicted"/>
<evidence type="ECO:0000313" key="2">
    <source>
        <dbReference type="EMBL" id="KAF4475278.1"/>
    </source>
</evidence>
<protein>
    <submittedName>
        <fullName evidence="2">Uncharacterized protein</fullName>
    </submittedName>
</protein>
<comment type="caution">
    <text evidence="2">The sequence shown here is derived from an EMBL/GenBank/DDBJ whole genome shotgun (WGS) entry which is preliminary data.</text>
</comment>
<dbReference type="AlphaFoldDB" id="A0A7J6IFR5"/>
<dbReference type="InParanoid" id="A0A7J6IFR5"/>
<organism evidence="2 3">
    <name type="scientific">Colletotrichum fructicola (strain Nara gc5)</name>
    <name type="common">Anthracnose fungus</name>
    <name type="synonym">Colletotrichum gloeosporioides (strain Nara gc5)</name>
    <dbReference type="NCBI Taxonomy" id="1213859"/>
    <lineage>
        <taxon>Eukaryota</taxon>
        <taxon>Fungi</taxon>
        <taxon>Dikarya</taxon>
        <taxon>Ascomycota</taxon>
        <taxon>Pezizomycotina</taxon>
        <taxon>Sordariomycetes</taxon>
        <taxon>Hypocreomycetidae</taxon>
        <taxon>Glomerellales</taxon>
        <taxon>Glomerellaceae</taxon>
        <taxon>Colletotrichum</taxon>
        <taxon>Colletotrichum gloeosporioides species complex</taxon>
    </lineage>
</organism>
<sequence length="122" mass="13807">MSAKSKANEETRRSKRKGAREVLTKVHNRLGIDMFVLCSFAFARTTIYTMLQTGDFIARLRKDIRGPLDSISEHFRGVVKEVEKESPFLLELNVSKSPSAGHGQGRAKRRQDDPGMADNERE</sequence>
<dbReference type="RefSeq" id="XP_066007238.1">
    <property type="nucleotide sequence ID" value="XM_066153451.1"/>
</dbReference>
<dbReference type="EMBL" id="ANPB02000010">
    <property type="protein sequence ID" value="KAF4475278.1"/>
    <property type="molecule type" value="Genomic_DNA"/>
</dbReference>
<feature type="compositionally biased region" description="Basic and acidic residues" evidence="1">
    <location>
        <begin position="110"/>
        <end position="122"/>
    </location>
</feature>
<reference evidence="2 3" key="1">
    <citation type="submission" date="2012-08" db="EMBL/GenBank/DDBJ databases">
        <authorList>
            <person name="Gan P.H.P."/>
            <person name="Ikeda K."/>
            <person name="Irieda H."/>
            <person name="Narusaka M."/>
            <person name="O'Connell R.J."/>
            <person name="Narusaka Y."/>
            <person name="Takano Y."/>
            <person name="Kubo Y."/>
            <person name="Shirasu K."/>
        </authorList>
    </citation>
    <scope>NUCLEOTIDE SEQUENCE [LARGE SCALE GENOMIC DNA]</scope>
    <source>
        <strain evidence="2 3">Nara gc5</strain>
    </source>
</reference>
<feature type="compositionally biased region" description="Basic and acidic residues" evidence="1">
    <location>
        <begin position="1"/>
        <end position="12"/>
    </location>
</feature>
<evidence type="ECO:0000256" key="1">
    <source>
        <dbReference type="SAM" id="MobiDB-lite"/>
    </source>
</evidence>
<dbReference type="Proteomes" id="UP000011096">
    <property type="component" value="Unassembled WGS sequence"/>
</dbReference>
<accession>A0A7J6IFR5</accession>
<dbReference type="GeneID" id="43612413"/>
<gene>
    <name evidence="2" type="ORF">CGGC5_v016078</name>
</gene>
<feature type="region of interest" description="Disordered" evidence="1">
    <location>
        <begin position="93"/>
        <end position="122"/>
    </location>
</feature>
<reference evidence="2 3" key="2">
    <citation type="submission" date="2020-04" db="EMBL/GenBank/DDBJ databases">
        <title>Genome sequencing and assembly of multiple isolates from the Colletotrichum gloeosporioides species complex.</title>
        <authorList>
            <person name="Gan P."/>
            <person name="Shirasu K."/>
        </authorList>
    </citation>
    <scope>NUCLEOTIDE SEQUENCE [LARGE SCALE GENOMIC DNA]</scope>
    <source>
        <strain evidence="2 3">Nara gc5</strain>
    </source>
</reference>